<evidence type="ECO:0000256" key="1">
    <source>
        <dbReference type="SAM" id="Phobius"/>
    </source>
</evidence>
<keyword evidence="3" id="KW-1185">Reference proteome</keyword>
<organism evidence="2 3">
    <name type="scientific">Mesorhizobium sangaii</name>
    <dbReference type="NCBI Taxonomy" id="505389"/>
    <lineage>
        <taxon>Bacteria</taxon>
        <taxon>Pseudomonadati</taxon>
        <taxon>Pseudomonadota</taxon>
        <taxon>Alphaproteobacteria</taxon>
        <taxon>Hyphomicrobiales</taxon>
        <taxon>Phyllobacteriaceae</taxon>
        <taxon>Mesorhizobium</taxon>
    </lineage>
</organism>
<keyword evidence="1" id="KW-0472">Membrane</keyword>
<proteinExistence type="predicted"/>
<dbReference type="AlphaFoldDB" id="A0A841PB38"/>
<name>A0A841PB38_9HYPH</name>
<feature type="transmembrane region" description="Helical" evidence="1">
    <location>
        <begin position="67"/>
        <end position="87"/>
    </location>
</feature>
<dbReference type="Proteomes" id="UP000556329">
    <property type="component" value="Unassembled WGS sequence"/>
</dbReference>
<feature type="transmembrane region" description="Helical" evidence="1">
    <location>
        <begin position="41"/>
        <end position="61"/>
    </location>
</feature>
<dbReference type="RefSeq" id="WP_184875345.1">
    <property type="nucleotide sequence ID" value="NZ_JACHEF010000005.1"/>
</dbReference>
<dbReference type="EMBL" id="JACHEF010000005">
    <property type="protein sequence ID" value="MBB6412417.1"/>
    <property type="molecule type" value="Genomic_DNA"/>
</dbReference>
<keyword evidence="1" id="KW-0812">Transmembrane</keyword>
<protein>
    <submittedName>
        <fullName evidence="2">Uncharacterized protein</fullName>
    </submittedName>
</protein>
<accession>A0A841PB38</accession>
<gene>
    <name evidence="2" type="ORF">HNQ71_005107</name>
</gene>
<sequence>MNEIKLPENENLAMEMIKAQERERGLVGRLFGTREHAPTNIGATVLISLSVLLCVVLFGTLPTDVNRGGLITSLLSAITFVIGLIFGREVKM</sequence>
<reference evidence="2 3" key="1">
    <citation type="submission" date="2020-08" db="EMBL/GenBank/DDBJ databases">
        <title>Genomic Encyclopedia of Type Strains, Phase IV (KMG-IV): sequencing the most valuable type-strain genomes for metagenomic binning, comparative biology and taxonomic classification.</title>
        <authorList>
            <person name="Goeker M."/>
        </authorList>
    </citation>
    <scope>NUCLEOTIDE SEQUENCE [LARGE SCALE GENOMIC DNA]</scope>
    <source>
        <strain evidence="2 3">DSM 100039</strain>
    </source>
</reference>
<comment type="caution">
    <text evidence="2">The sequence shown here is derived from an EMBL/GenBank/DDBJ whole genome shotgun (WGS) entry which is preliminary data.</text>
</comment>
<evidence type="ECO:0000313" key="2">
    <source>
        <dbReference type="EMBL" id="MBB6412417.1"/>
    </source>
</evidence>
<keyword evidence="1" id="KW-1133">Transmembrane helix</keyword>
<evidence type="ECO:0000313" key="3">
    <source>
        <dbReference type="Proteomes" id="UP000556329"/>
    </source>
</evidence>